<feature type="non-terminal residue" evidence="1">
    <location>
        <position position="58"/>
    </location>
</feature>
<proteinExistence type="predicted"/>
<dbReference type="EMBL" id="JANBPK010001204">
    <property type="protein sequence ID" value="KAJ2924816.1"/>
    <property type="molecule type" value="Genomic_DNA"/>
</dbReference>
<evidence type="ECO:0000313" key="1">
    <source>
        <dbReference type="EMBL" id="KAJ2924816.1"/>
    </source>
</evidence>
<keyword evidence="2" id="KW-1185">Reference proteome</keyword>
<accession>A0A9W8MBX4</accession>
<evidence type="ECO:0000313" key="2">
    <source>
        <dbReference type="Proteomes" id="UP001140091"/>
    </source>
</evidence>
<reference evidence="1" key="1">
    <citation type="submission" date="2022-06" db="EMBL/GenBank/DDBJ databases">
        <title>Genome Sequence of Candolleomyces eurysporus.</title>
        <authorList>
            <person name="Buettner E."/>
        </authorList>
    </citation>
    <scope>NUCLEOTIDE SEQUENCE</scope>
    <source>
        <strain evidence="1">VTCC 930004</strain>
    </source>
</reference>
<comment type="caution">
    <text evidence="1">The sequence shown here is derived from an EMBL/GenBank/DDBJ whole genome shotgun (WGS) entry which is preliminary data.</text>
</comment>
<sequence length="58" mass="6225">MVVTRAVLLRLDLEADQDAKKKVAPRIPSAAQHLASDPIMAVFPLPAGPVTHFIFTGC</sequence>
<name>A0A9W8MBX4_9AGAR</name>
<organism evidence="1 2">
    <name type="scientific">Candolleomyces eurysporus</name>
    <dbReference type="NCBI Taxonomy" id="2828524"/>
    <lineage>
        <taxon>Eukaryota</taxon>
        <taxon>Fungi</taxon>
        <taxon>Dikarya</taxon>
        <taxon>Basidiomycota</taxon>
        <taxon>Agaricomycotina</taxon>
        <taxon>Agaricomycetes</taxon>
        <taxon>Agaricomycetidae</taxon>
        <taxon>Agaricales</taxon>
        <taxon>Agaricineae</taxon>
        <taxon>Psathyrellaceae</taxon>
        <taxon>Candolleomyces</taxon>
    </lineage>
</organism>
<gene>
    <name evidence="1" type="ORF">H1R20_g12290</name>
</gene>
<protein>
    <submittedName>
        <fullName evidence="1">Uncharacterized protein</fullName>
    </submittedName>
</protein>
<dbReference type="AlphaFoldDB" id="A0A9W8MBX4"/>
<dbReference type="Proteomes" id="UP001140091">
    <property type="component" value="Unassembled WGS sequence"/>
</dbReference>